<evidence type="ECO:0000256" key="4">
    <source>
        <dbReference type="SAM" id="Phobius"/>
    </source>
</evidence>
<keyword evidence="3" id="KW-0597">Phosphoprotein</keyword>
<dbReference type="InterPro" id="IPR019734">
    <property type="entry name" value="TPR_rpt"/>
</dbReference>
<organism evidence="6 7">
    <name type="scientific">Kordia antarctica</name>
    <dbReference type="NCBI Taxonomy" id="1218801"/>
    <lineage>
        <taxon>Bacteria</taxon>
        <taxon>Pseudomonadati</taxon>
        <taxon>Bacteroidota</taxon>
        <taxon>Flavobacteriia</taxon>
        <taxon>Flavobacteriales</taxon>
        <taxon>Flavobacteriaceae</taxon>
        <taxon>Kordia</taxon>
    </lineage>
</organism>
<gene>
    <name evidence="6" type="primary">todS_1</name>
    <name evidence="6" type="ORF">IMCC3317_12780</name>
</gene>
<feature type="domain" description="Histidine kinase" evidence="5">
    <location>
        <begin position="359"/>
        <end position="578"/>
    </location>
</feature>
<dbReference type="RefSeq" id="WP_228054969.1">
    <property type="nucleotide sequence ID" value="NZ_CP019288.1"/>
</dbReference>
<dbReference type="InterPro" id="IPR036890">
    <property type="entry name" value="HATPase_C_sf"/>
</dbReference>
<dbReference type="GO" id="GO:0000155">
    <property type="term" value="F:phosphorelay sensor kinase activity"/>
    <property type="evidence" value="ECO:0007669"/>
    <property type="project" value="InterPro"/>
</dbReference>
<evidence type="ECO:0000313" key="6">
    <source>
        <dbReference type="EMBL" id="QHI35930.1"/>
    </source>
</evidence>
<dbReference type="Gene3D" id="3.30.565.10">
    <property type="entry name" value="Histidine kinase-like ATPase, C-terminal domain"/>
    <property type="match status" value="1"/>
</dbReference>
<proteinExistence type="predicted"/>
<dbReference type="SUPFAM" id="SSF48452">
    <property type="entry name" value="TPR-like"/>
    <property type="match status" value="1"/>
</dbReference>
<evidence type="ECO:0000256" key="2">
    <source>
        <dbReference type="ARBA" id="ARBA00012438"/>
    </source>
</evidence>
<keyword evidence="6" id="KW-0418">Kinase</keyword>
<evidence type="ECO:0000313" key="7">
    <source>
        <dbReference type="Proteomes" id="UP000464657"/>
    </source>
</evidence>
<keyword evidence="7" id="KW-1185">Reference proteome</keyword>
<protein>
    <recommendedName>
        <fullName evidence="2">histidine kinase</fullName>
        <ecNumber evidence="2">2.7.13.3</ecNumber>
    </recommendedName>
</protein>
<dbReference type="Gene3D" id="1.10.287.130">
    <property type="match status" value="1"/>
</dbReference>
<dbReference type="InterPro" id="IPR005467">
    <property type="entry name" value="His_kinase_dom"/>
</dbReference>
<evidence type="ECO:0000259" key="5">
    <source>
        <dbReference type="PROSITE" id="PS50109"/>
    </source>
</evidence>
<keyword evidence="4" id="KW-0472">Membrane</keyword>
<sequence length="583" mass="67413">MKFIAKVIFIFIFLSIPVLLFSQNKNNYDRFKEALTTKSAQFNTENYFLKARTFFIAQEWDSTLVYAMKQLSTDNQNRQLKNYCHFFRGYSFTEKEIFIEAKKEFALISNDFVFYYNMKMILGNIALEERKFTKAIAYFKEIETLQTRNLLGIKSGNIEENIGLSYFHLKQYDKAEIYLKKSVLLQEKENDTLELISSYGNIASLYYEQYKDNQAIPYFEKAYALAATTDDIFAKQNTARNMAVVEENRKNLAKAIQFRKEFEQWKDSVNDQSKIYAVAQIEKQIAVKEKQKKVVLLQAENKVKNAQRNTFLYSAIILLLLLVASIYFYREKVKSNRIINLQKENLDELNATKDKLFSIVSHDLRSSVQAIKTSNKELIETLETKNLTKVNSLLQNNSAIVNGAYNLLDNLLNWALLQTKQSYFEITKLRLLLIVEHVSYNYKAMLADKEISFENKVGKSDIVFADQESFKIILRNLIDNAIKFSNPNSTLKIYTEHKDETFCLLIIEDEGIGMDEITCEELLKDTGLLSKKKNENSIGTGLGLQLCKSMVKKNNGTFSIESELGKGTKMIISLPKNLPNGKR</sequence>
<evidence type="ECO:0000256" key="3">
    <source>
        <dbReference type="ARBA" id="ARBA00022553"/>
    </source>
</evidence>
<dbReference type="SMART" id="SM00028">
    <property type="entry name" value="TPR"/>
    <property type="match status" value="3"/>
</dbReference>
<dbReference type="InterPro" id="IPR003594">
    <property type="entry name" value="HATPase_dom"/>
</dbReference>
<dbReference type="EMBL" id="CP019288">
    <property type="protein sequence ID" value="QHI35930.1"/>
    <property type="molecule type" value="Genomic_DNA"/>
</dbReference>
<dbReference type="KEGG" id="kan:IMCC3317_12780"/>
<keyword evidence="4" id="KW-1133">Transmembrane helix</keyword>
<dbReference type="PRINTS" id="PR00344">
    <property type="entry name" value="BCTRLSENSOR"/>
</dbReference>
<dbReference type="InterPro" id="IPR036097">
    <property type="entry name" value="HisK_dim/P_sf"/>
</dbReference>
<reference evidence="6 7" key="1">
    <citation type="journal article" date="2013" name="Int. J. Syst. Evol. Microbiol.">
        <title>Kordia antarctica sp. nov., isolated from Antarctic seawater.</title>
        <authorList>
            <person name="Baek K."/>
            <person name="Choi A."/>
            <person name="Kang I."/>
            <person name="Lee K."/>
            <person name="Cho J.C."/>
        </authorList>
    </citation>
    <scope>NUCLEOTIDE SEQUENCE [LARGE SCALE GENOMIC DNA]</scope>
    <source>
        <strain evidence="6 7">IMCC3317</strain>
    </source>
</reference>
<dbReference type="Proteomes" id="UP000464657">
    <property type="component" value="Chromosome"/>
</dbReference>
<dbReference type="AlphaFoldDB" id="A0A7L4ZHB9"/>
<dbReference type="PANTHER" id="PTHR43547:SF2">
    <property type="entry name" value="HYBRID SIGNAL TRANSDUCTION HISTIDINE KINASE C"/>
    <property type="match status" value="1"/>
</dbReference>
<name>A0A7L4ZHB9_9FLAO</name>
<accession>A0A7L4ZHB9</accession>
<dbReference type="PANTHER" id="PTHR43547">
    <property type="entry name" value="TWO-COMPONENT HISTIDINE KINASE"/>
    <property type="match status" value="1"/>
</dbReference>
<dbReference type="Pfam" id="PF02518">
    <property type="entry name" value="HATPase_c"/>
    <property type="match status" value="1"/>
</dbReference>
<dbReference type="Pfam" id="PF13424">
    <property type="entry name" value="TPR_12"/>
    <property type="match status" value="1"/>
</dbReference>
<keyword evidence="6" id="KW-0808">Transferase</keyword>
<evidence type="ECO:0000256" key="1">
    <source>
        <dbReference type="ARBA" id="ARBA00000085"/>
    </source>
</evidence>
<dbReference type="CDD" id="cd00075">
    <property type="entry name" value="HATPase"/>
    <property type="match status" value="1"/>
</dbReference>
<dbReference type="InterPro" id="IPR004358">
    <property type="entry name" value="Sig_transdc_His_kin-like_C"/>
</dbReference>
<feature type="transmembrane region" description="Helical" evidence="4">
    <location>
        <begin position="311"/>
        <end position="329"/>
    </location>
</feature>
<dbReference type="EC" id="2.7.13.3" evidence="2"/>
<dbReference type="InterPro" id="IPR011990">
    <property type="entry name" value="TPR-like_helical_dom_sf"/>
</dbReference>
<keyword evidence="4" id="KW-0812">Transmembrane</keyword>
<dbReference type="PROSITE" id="PS50109">
    <property type="entry name" value="HIS_KIN"/>
    <property type="match status" value="1"/>
</dbReference>
<dbReference type="Gene3D" id="1.25.40.10">
    <property type="entry name" value="Tetratricopeptide repeat domain"/>
    <property type="match status" value="1"/>
</dbReference>
<dbReference type="SUPFAM" id="SSF47384">
    <property type="entry name" value="Homodimeric domain of signal transducing histidine kinase"/>
    <property type="match status" value="1"/>
</dbReference>
<dbReference type="SMART" id="SM00387">
    <property type="entry name" value="HATPase_c"/>
    <property type="match status" value="1"/>
</dbReference>
<comment type="catalytic activity">
    <reaction evidence="1">
        <text>ATP + protein L-histidine = ADP + protein N-phospho-L-histidine.</text>
        <dbReference type="EC" id="2.7.13.3"/>
    </reaction>
</comment>
<dbReference type="SUPFAM" id="SSF55874">
    <property type="entry name" value="ATPase domain of HSP90 chaperone/DNA topoisomerase II/histidine kinase"/>
    <property type="match status" value="1"/>
</dbReference>